<evidence type="ECO:0008006" key="7">
    <source>
        <dbReference type="Google" id="ProtNLM"/>
    </source>
</evidence>
<comment type="caution">
    <text evidence="3">The sequence shown here is derived from an EMBL/GenBank/DDBJ whole genome shotgun (WGS) entry which is preliminary data.</text>
</comment>
<evidence type="ECO:0000256" key="2">
    <source>
        <dbReference type="SAM" id="SignalP"/>
    </source>
</evidence>
<name>A0AB36JJJ2_9STRE</name>
<evidence type="ECO:0000313" key="5">
    <source>
        <dbReference type="Proteomes" id="UP000188600"/>
    </source>
</evidence>
<feature type="chain" id="PRO_5044215331" description="Lipoprotein" evidence="2">
    <location>
        <begin position="20"/>
        <end position="196"/>
    </location>
</feature>
<evidence type="ECO:0000313" key="3">
    <source>
        <dbReference type="EMBL" id="ONK25382.1"/>
    </source>
</evidence>
<proteinExistence type="predicted"/>
<feature type="compositionally biased region" description="Low complexity" evidence="1">
    <location>
        <begin position="26"/>
        <end position="40"/>
    </location>
</feature>
<evidence type="ECO:0000256" key="1">
    <source>
        <dbReference type="SAM" id="MobiDB-lite"/>
    </source>
</evidence>
<keyword evidence="6" id="KW-1185">Reference proteome</keyword>
<feature type="signal peptide" evidence="2">
    <location>
        <begin position="1"/>
        <end position="19"/>
    </location>
</feature>
<accession>A0AB36JJJ2</accession>
<sequence length="196" mass="21857">MKKKLVATMLTLLAVATIAACGKSGGTSTSDSSSTSSTSSKELNKQEHTRDVQRIGSDEYGYITIPKDWLPFRDLKGGDDIQYTDGTGYNIVTLNAFTREKANIEAGEELTAEMIANRIYYSWEGNTNVDEIWGAKTTVSGHETFQVNVIMKSGQYLISWLFKEGDKVYLIVFEGSKEVLAEMIDDIEHTWSKEKD</sequence>
<gene>
    <name evidence="4" type="ORF">BVE84_10175</name>
    <name evidence="3" type="ORF">BVE86_10450</name>
</gene>
<dbReference type="AlphaFoldDB" id="A0AB36JJJ2"/>
<dbReference type="Proteomes" id="UP000188946">
    <property type="component" value="Unassembled WGS sequence"/>
</dbReference>
<organism evidence="3 5">
    <name type="scientific">Streptococcus azizii</name>
    <dbReference type="NCBI Taxonomy" id="1579424"/>
    <lineage>
        <taxon>Bacteria</taxon>
        <taxon>Bacillati</taxon>
        <taxon>Bacillota</taxon>
        <taxon>Bacilli</taxon>
        <taxon>Lactobacillales</taxon>
        <taxon>Streptococcaceae</taxon>
        <taxon>Streptococcus</taxon>
    </lineage>
</organism>
<protein>
    <recommendedName>
        <fullName evidence="7">Lipoprotein</fullName>
    </recommendedName>
</protein>
<dbReference type="Proteomes" id="UP000188600">
    <property type="component" value="Unassembled WGS sequence"/>
</dbReference>
<reference evidence="5 6" key="1">
    <citation type="submission" date="2016-12" db="EMBL/GenBank/DDBJ databases">
        <authorList>
            <person name="Gulvik C.A."/>
        </authorList>
    </citation>
    <scope>NUCLEOTIDE SEQUENCE [LARGE SCALE GENOMIC DNA]</scope>
    <source>
        <strain evidence="4 6">12-5202</strain>
        <strain evidence="3 5">12-5291</strain>
    </source>
</reference>
<dbReference type="RefSeq" id="WP_076996878.1">
    <property type="nucleotide sequence ID" value="NZ_MSPR01000036.1"/>
</dbReference>
<evidence type="ECO:0000313" key="6">
    <source>
        <dbReference type="Proteomes" id="UP000188946"/>
    </source>
</evidence>
<dbReference type="EMBL" id="MSPR01000036">
    <property type="protein sequence ID" value="ONK25498.1"/>
    <property type="molecule type" value="Genomic_DNA"/>
</dbReference>
<feature type="region of interest" description="Disordered" evidence="1">
    <location>
        <begin position="22"/>
        <end position="51"/>
    </location>
</feature>
<keyword evidence="2" id="KW-0732">Signal</keyword>
<dbReference type="PROSITE" id="PS51257">
    <property type="entry name" value="PROKAR_LIPOPROTEIN"/>
    <property type="match status" value="1"/>
</dbReference>
<dbReference type="EMBL" id="MSPT01000034">
    <property type="protein sequence ID" value="ONK25382.1"/>
    <property type="molecule type" value="Genomic_DNA"/>
</dbReference>
<feature type="compositionally biased region" description="Basic and acidic residues" evidence="1">
    <location>
        <begin position="42"/>
        <end position="51"/>
    </location>
</feature>
<evidence type="ECO:0000313" key="4">
    <source>
        <dbReference type="EMBL" id="ONK25498.1"/>
    </source>
</evidence>